<dbReference type="AlphaFoldDB" id="A0A4U7L149"/>
<evidence type="ECO:0000313" key="2">
    <source>
        <dbReference type="EMBL" id="TKY90417.1"/>
    </source>
</evidence>
<proteinExistence type="predicted"/>
<dbReference type="KEGG" id="sgra:EX895_000415"/>
<sequence length="192" mass="19769">MYSTSPSSSSMASSSGRSSPEHHPQQQQTLQSQRSNSFLLPQFFFPQTNNNANATSEHPSHPVTNALLSQPPRRTSFGAGFSNSGRLSALSAFGFMSSSPGLSTSPPTSMAGAAELSKRTGSAVGSPASESLPSWPSSASAQQSSSNATPNPAPAAASPAPPSKRHLCFPDGMGGTVCVEAKDRSRRGSTVN</sequence>
<protein>
    <submittedName>
        <fullName evidence="2">Uncharacterized protein</fullName>
    </submittedName>
</protein>
<evidence type="ECO:0000313" key="3">
    <source>
        <dbReference type="Proteomes" id="UP000306050"/>
    </source>
</evidence>
<comment type="caution">
    <text evidence="2">The sequence shown here is derived from an EMBL/GenBank/DDBJ whole genome shotgun (WGS) entry which is preliminary data.</text>
</comment>
<name>A0A4U7L149_9BASI</name>
<dbReference type="Proteomes" id="UP000306050">
    <property type="component" value="Chromosome SGRAM_1"/>
</dbReference>
<accession>A0A4U7L149</accession>
<feature type="compositionally biased region" description="Polar residues" evidence="1">
    <location>
        <begin position="34"/>
        <end position="68"/>
    </location>
</feature>
<dbReference type="OrthoDB" id="2555756at2759"/>
<gene>
    <name evidence="2" type="ORF">EX895_000415</name>
</gene>
<feature type="region of interest" description="Disordered" evidence="1">
    <location>
        <begin position="1"/>
        <end position="80"/>
    </location>
</feature>
<evidence type="ECO:0000256" key="1">
    <source>
        <dbReference type="SAM" id="MobiDB-lite"/>
    </source>
</evidence>
<dbReference type="GeneID" id="40723310"/>
<reference evidence="2 3" key="1">
    <citation type="submission" date="2019-05" db="EMBL/GenBank/DDBJ databases">
        <title>Sporisorium graminicola CBS 10092 draft sequencing and annotation.</title>
        <authorList>
            <person name="Solano-Gonzalez S."/>
            <person name="Caddick M.X."/>
            <person name="Darby A."/>
        </authorList>
    </citation>
    <scope>NUCLEOTIDE SEQUENCE [LARGE SCALE GENOMIC DNA]</scope>
    <source>
        <strain evidence="2 3">CBS 10092</strain>
    </source>
</reference>
<feature type="compositionally biased region" description="Low complexity" evidence="1">
    <location>
        <begin position="97"/>
        <end position="109"/>
    </location>
</feature>
<dbReference type="RefSeq" id="XP_029742402.1">
    <property type="nucleotide sequence ID" value="XM_029881016.1"/>
</dbReference>
<feature type="compositionally biased region" description="Low complexity" evidence="1">
    <location>
        <begin position="126"/>
        <end position="158"/>
    </location>
</feature>
<feature type="region of interest" description="Disordered" evidence="1">
    <location>
        <begin position="95"/>
        <end position="192"/>
    </location>
</feature>
<keyword evidence="3" id="KW-1185">Reference proteome</keyword>
<feature type="compositionally biased region" description="Low complexity" evidence="1">
    <location>
        <begin position="1"/>
        <end position="18"/>
    </location>
</feature>
<dbReference type="EMBL" id="SRRM01000002">
    <property type="protein sequence ID" value="TKY90417.1"/>
    <property type="molecule type" value="Genomic_DNA"/>
</dbReference>
<organism evidence="2 3">
    <name type="scientific">Sporisorium graminicola</name>
    <dbReference type="NCBI Taxonomy" id="280036"/>
    <lineage>
        <taxon>Eukaryota</taxon>
        <taxon>Fungi</taxon>
        <taxon>Dikarya</taxon>
        <taxon>Basidiomycota</taxon>
        <taxon>Ustilaginomycotina</taxon>
        <taxon>Ustilaginomycetes</taxon>
        <taxon>Ustilaginales</taxon>
        <taxon>Ustilaginaceae</taxon>
        <taxon>Sporisorium</taxon>
    </lineage>
</organism>